<dbReference type="Proteomes" id="UP000595894">
    <property type="component" value="Plasmid punnamed1"/>
</dbReference>
<evidence type="ECO:0000313" key="1">
    <source>
        <dbReference type="EMBL" id="QQV79216.1"/>
    </source>
</evidence>
<proteinExistence type="predicted"/>
<gene>
    <name evidence="1" type="ORF">H5J25_19340</name>
</gene>
<dbReference type="EMBL" id="CP061036">
    <property type="protein sequence ID" value="QQV79216.1"/>
    <property type="molecule type" value="Genomic_DNA"/>
</dbReference>
<geneLocation type="plasmid" evidence="1 2">
    <name>punnamed1</name>
</geneLocation>
<protein>
    <submittedName>
        <fullName evidence="1">Uncharacterized protein</fullName>
    </submittedName>
</protein>
<keyword evidence="2" id="KW-1185">Reference proteome</keyword>
<keyword evidence="1" id="KW-0614">Plasmid</keyword>
<reference evidence="2" key="1">
    <citation type="submission" date="2020-09" db="EMBL/GenBank/DDBJ databases">
        <title>Sphingomonas sp., a new species isolated from pork steak.</title>
        <authorList>
            <person name="Heidler von Heilborn D."/>
        </authorList>
    </citation>
    <scope>NUCLEOTIDE SEQUENCE [LARGE SCALE GENOMIC DNA]</scope>
    <source>
        <plasmid evidence="2">punnamed1</plasmid>
    </source>
</reference>
<dbReference type="AlphaFoldDB" id="A0A974NYF0"/>
<name>A0A974NYF0_9SPHN</name>
<evidence type="ECO:0000313" key="2">
    <source>
        <dbReference type="Proteomes" id="UP000595894"/>
    </source>
</evidence>
<dbReference type="RefSeq" id="WP_202096526.1">
    <property type="nucleotide sequence ID" value="NZ_CP061036.1"/>
</dbReference>
<organism evidence="1 2">
    <name type="scientific">Sphingomonas aliaeris</name>
    <dbReference type="NCBI Taxonomy" id="2759526"/>
    <lineage>
        <taxon>Bacteria</taxon>
        <taxon>Pseudomonadati</taxon>
        <taxon>Pseudomonadota</taxon>
        <taxon>Alphaproteobacteria</taxon>
        <taxon>Sphingomonadales</taxon>
        <taxon>Sphingomonadaceae</taxon>
        <taxon>Sphingomonas</taxon>
    </lineage>
</organism>
<dbReference type="KEGG" id="sari:H5J25_19340"/>
<accession>A0A974NYF0</accession>
<sequence length="113" mass="12385">MIAVLAGACSPVRQDDDADAYNTLPSSSEMRMRVFTCEDGTSIVTDLSADTFVVDLIGATREDGEQLTVPRAQVRTAGGRLTVMIGQDRLHLERIGKQGIDEHLSFRGKSCWR</sequence>